<dbReference type="Proteomes" id="UP000182902">
    <property type="component" value="Unassembled WGS sequence"/>
</dbReference>
<proteinExistence type="predicted"/>
<organism evidence="2 3">
    <name type="scientific">Pseudomonas salomonii</name>
    <dbReference type="NCBI Taxonomy" id="191391"/>
    <lineage>
        <taxon>Bacteria</taxon>
        <taxon>Pseudomonadati</taxon>
        <taxon>Pseudomonadota</taxon>
        <taxon>Gammaproteobacteria</taxon>
        <taxon>Pseudomonadales</taxon>
        <taxon>Pseudomonadaceae</taxon>
        <taxon>Pseudomonas</taxon>
    </lineage>
</organism>
<evidence type="ECO:0000313" key="2">
    <source>
        <dbReference type="EMBL" id="SDY52640.1"/>
    </source>
</evidence>
<accession>A0A1H3KKT4</accession>
<feature type="coiled-coil region" evidence="1">
    <location>
        <begin position="215"/>
        <end position="242"/>
    </location>
</feature>
<name>A0A1H3KKT4_9PSED</name>
<gene>
    <name evidence="2" type="ORF">SAMN05216247_104122</name>
</gene>
<dbReference type="AlphaFoldDB" id="A0A1H3KKT4"/>
<reference evidence="2 3" key="1">
    <citation type="submission" date="2016-10" db="EMBL/GenBank/DDBJ databases">
        <authorList>
            <person name="de Groot N.N."/>
        </authorList>
    </citation>
    <scope>NUCLEOTIDE SEQUENCE [LARGE SCALE GENOMIC DNA]</scope>
    <source>
        <strain evidence="2 3">ICMP 14252</strain>
    </source>
</reference>
<sequence>MLSPKEYISLEAACVSIKAGRPALLEGFARLVLGVLDTGSQFNQVTICVIENGKPNPDIALTYQDIGEYLMAATGKHVPVLLHTENGVIESSRVLVERSWISSQLEAASESATINSALREPAANQTLSVVQAVNSWRAASWVDQPAPMSADGYKKLRKWLKHQNDQRKANESASKLTIELEIALARAEKAETIALAKNAEVTVLESRDRLSMMELSAKERTIQSQRLEIQKLQEKLEISNEQTKGPRRQPAKARAIVAVHEMAARLWASPDFKDYRIGDMADFIKIHMIANEPEHAGVMPELTSTVVRWLKQMTGIPDGASLPGRPPKSKN</sequence>
<protein>
    <submittedName>
        <fullName evidence="2">Uncharacterized protein</fullName>
    </submittedName>
</protein>
<dbReference type="RefSeq" id="WP_069786760.1">
    <property type="nucleotide sequence ID" value="NZ_FNOX01000004.1"/>
</dbReference>
<evidence type="ECO:0000256" key="1">
    <source>
        <dbReference type="SAM" id="Coils"/>
    </source>
</evidence>
<dbReference type="EMBL" id="FNOX01000004">
    <property type="protein sequence ID" value="SDY52640.1"/>
    <property type="molecule type" value="Genomic_DNA"/>
</dbReference>
<keyword evidence="1" id="KW-0175">Coiled coil</keyword>
<evidence type="ECO:0000313" key="3">
    <source>
        <dbReference type="Proteomes" id="UP000182902"/>
    </source>
</evidence>